<keyword evidence="5" id="KW-1185">Reference proteome</keyword>
<protein>
    <submittedName>
        <fullName evidence="4">Uncharacterized protein</fullName>
    </submittedName>
</protein>
<dbReference type="GO" id="GO:0003677">
    <property type="term" value="F:DNA binding"/>
    <property type="evidence" value="ECO:0007669"/>
    <property type="project" value="UniProtKB-KW"/>
</dbReference>
<evidence type="ECO:0000256" key="2">
    <source>
        <dbReference type="ARBA" id="ARBA00023125"/>
    </source>
</evidence>
<comment type="subcellular location">
    <subcellularLocation>
        <location evidence="1">Nucleus</location>
    </subcellularLocation>
</comment>
<dbReference type="PANTHER" id="PTHR22952:SF175">
    <property type="entry name" value="PROTEIN ABSCISIC ACID-INSENSITIVE 5"/>
    <property type="match status" value="1"/>
</dbReference>
<dbReference type="InterPro" id="IPR043452">
    <property type="entry name" value="BZIP46-like"/>
</dbReference>
<evidence type="ECO:0000256" key="1">
    <source>
        <dbReference type="ARBA" id="ARBA00004123"/>
    </source>
</evidence>
<dbReference type="EMBL" id="JAYWIO010000005">
    <property type="protein sequence ID" value="KAK7261209.1"/>
    <property type="molecule type" value="Genomic_DNA"/>
</dbReference>
<reference evidence="4 5" key="1">
    <citation type="submission" date="2024-01" db="EMBL/GenBank/DDBJ databases">
        <title>The genomes of 5 underutilized Papilionoideae crops provide insights into root nodulation and disease resistanc.</title>
        <authorList>
            <person name="Yuan L."/>
        </authorList>
    </citation>
    <scope>NUCLEOTIDE SEQUENCE [LARGE SCALE GENOMIC DNA]</scope>
    <source>
        <strain evidence="4">ZHUSHIDOU_FW_LH</strain>
        <tissue evidence="4">Leaf</tissue>
    </source>
</reference>
<sequence length="211" mass="23300">MVINSEAKGKTVAYDNVSQQFANASSTMNLQQKQQHPHQQTMVPMQEPAEPAFPPLSKQQSTNIIVPHHQQQQGTLSVPPPIWNKTVDEVWAKIHQIQQPLQVGANDNNLVMNSGRLRREKALQDMTLEDFLVKAGIVQESPLQFKPSPPHQPATMPMAFQNQTGNNIAINVNQAGINFASNVNQTGNFIASNVNQIGNNFASYVNQTGNN</sequence>
<evidence type="ECO:0000256" key="3">
    <source>
        <dbReference type="ARBA" id="ARBA00023242"/>
    </source>
</evidence>
<dbReference type="GO" id="GO:0003700">
    <property type="term" value="F:DNA-binding transcription factor activity"/>
    <property type="evidence" value="ECO:0007669"/>
    <property type="project" value="InterPro"/>
</dbReference>
<dbReference type="GO" id="GO:0005634">
    <property type="term" value="C:nucleus"/>
    <property type="evidence" value="ECO:0007669"/>
    <property type="project" value="UniProtKB-SubCell"/>
</dbReference>
<evidence type="ECO:0000313" key="4">
    <source>
        <dbReference type="EMBL" id="KAK7261209.1"/>
    </source>
</evidence>
<comment type="caution">
    <text evidence="4">The sequence shown here is derived from an EMBL/GenBank/DDBJ whole genome shotgun (WGS) entry which is preliminary data.</text>
</comment>
<keyword evidence="2" id="KW-0238">DNA-binding</keyword>
<accession>A0AAN9EP77</accession>
<dbReference type="AlphaFoldDB" id="A0AAN9EP77"/>
<gene>
    <name evidence="4" type="ORF">RIF29_27514</name>
</gene>
<evidence type="ECO:0000313" key="5">
    <source>
        <dbReference type="Proteomes" id="UP001372338"/>
    </source>
</evidence>
<dbReference type="PANTHER" id="PTHR22952">
    <property type="entry name" value="CAMP-RESPONSE ELEMENT BINDING PROTEIN-RELATED"/>
    <property type="match status" value="1"/>
</dbReference>
<name>A0AAN9EP77_CROPI</name>
<organism evidence="4 5">
    <name type="scientific">Crotalaria pallida</name>
    <name type="common">Smooth rattlebox</name>
    <name type="synonym">Crotalaria striata</name>
    <dbReference type="NCBI Taxonomy" id="3830"/>
    <lineage>
        <taxon>Eukaryota</taxon>
        <taxon>Viridiplantae</taxon>
        <taxon>Streptophyta</taxon>
        <taxon>Embryophyta</taxon>
        <taxon>Tracheophyta</taxon>
        <taxon>Spermatophyta</taxon>
        <taxon>Magnoliopsida</taxon>
        <taxon>eudicotyledons</taxon>
        <taxon>Gunneridae</taxon>
        <taxon>Pentapetalae</taxon>
        <taxon>rosids</taxon>
        <taxon>fabids</taxon>
        <taxon>Fabales</taxon>
        <taxon>Fabaceae</taxon>
        <taxon>Papilionoideae</taxon>
        <taxon>50 kb inversion clade</taxon>
        <taxon>genistoids sensu lato</taxon>
        <taxon>core genistoids</taxon>
        <taxon>Crotalarieae</taxon>
        <taxon>Crotalaria</taxon>
    </lineage>
</organism>
<dbReference type="Proteomes" id="UP001372338">
    <property type="component" value="Unassembled WGS sequence"/>
</dbReference>
<keyword evidence="3" id="KW-0539">Nucleus</keyword>
<dbReference type="GO" id="GO:0045893">
    <property type="term" value="P:positive regulation of DNA-templated transcription"/>
    <property type="evidence" value="ECO:0007669"/>
    <property type="project" value="InterPro"/>
</dbReference>
<proteinExistence type="predicted"/>